<dbReference type="Pfam" id="PF23553">
    <property type="entry name" value="NELF-A_N"/>
    <property type="match status" value="1"/>
</dbReference>
<evidence type="ECO:0000256" key="1">
    <source>
        <dbReference type="SAM" id="MobiDB-lite"/>
    </source>
</evidence>
<feature type="compositionally biased region" description="Basic and acidic residues" evidence="1">
    <location>
        <begin position="259"/>
        <end position="270"/>
    </location>
</feature>
<feature type="region of interest" description="Disordered" evidence="1">
    <location>
        <begin position="259"/>
        <end position="373"/>
    </location>
</feature>
<dbReference type="InterPro" id="IPR037517">
    <property type="entry name" value="HDAG_dom"/>
</dbReference>
<gene>
    <name evidence="3" type="primary">RvY_05363-1</name>
    <name evidence="3" type="synonym">RvY_05363.1</name>
    <name evidence="3" type="ORF">RvY_05363</name>
</gene>
<reference evidence="3 4" key="1">
    <citation type="journal article" date="2016" name="Nat. Commun.">
        <title>Extremotolerant tardigrade genome and improved radiotolerance of human cultured cells by tardigrade-unique protein.</title>
        <authorList>
            <person name="Hashimoto T."/>
            <person name="Horikawa D.D."/>
            <person name="Saito Y."/>
            <person name="Kuwahara H."/>
            <person name="Kozuka-Hata H."/>
            <person name="Shin-I T."/>
            <person name="Minakuchi Y."/>
            <person name="Ohishi K."/>
            <person name="Motoyama A."/>
            <person name="Aizu T."/>
            <person name="Enomoto A."/>
            <person name="Kondo K."/>
            <person name="Tanaka S."/>
            <person name="Hara Y."/>
            <person name="Koshikawa S."/>
            <person name="Sagara H."/>
            <person name="Miura T."/>
            <person name="Yokobori S."/>
            <person name="Miyagawa K."/>
            <person name="Suzuki Y."/>
            <person name="Kubo T."/>
            <person name="Oyama M."/>
            <person name="Kohara Y."/>
            <person name="Fujiyama A."/>
            <person name="Arakawa K."/>
            <person name="Katayama T."/>
            <person name="Toyoda A."/>
            <person name="Kunieda T."/>
        </authorList>
    </citation>
    <scope>NUCLEOTIDE SEQUENCE [LARGE SCALE GENOMIC DNA]</scope>
    <source>
        <strain evidence="3 4">YOKOZUNA-1</strain>
    </source>
</reference>
<dbReference type="GO" id="GO:0034244">
    <property type="term" value="P:negative regulation of transcription elongation by RNA polymerase II"/>
    <property type="evidence" value="ECO:0007669"/>
    <property type="project" value="TreeGrafter"/>
</dbReference>
<dbReference type="EMBL" id="BDGG01000002">
    <property type="protein sequence ID" value="GAU93416.1"/>
    <property type="molecule type" value="Genomic_DNA"/>
</dbReference>
<organism evidence="3 4">
    <name type="scientific">Ramazzottius varieornatus</name>
    <name type="common">Water bear</name>
    <name type="synonym">Tardigrade</name>
    <dbReference type="NCBI Taxonomy" id="947166"/>
    <lineage>
        <taxon>Eukaryota</taxon>
        <taxon>Metazoa</taxon>
        <taxon>Ecdysozoa</taxon>
        <taxon>Tardigrada</taxon>
        <taxon>Eutardigrada</taxon>
        <taxon>Parachela</taxon>
        <taxon>Hypsibioidea</taxon>
        <taxon>Ramazzottiidae</taxon>
        <taxon>Ramazzottius</taxon>
    </lineage>
</organism>
<dbReference type="PANTHER" id="PTHR13328:SF4">
    <property type="entry name" value="NEGATIVE ELONGATION FACTOR A"/>
    <property type="match status" value="1"/>
</dbReference>
<feature type="compositionally biased region" description="Basic and acidic residues" evidence="1">
    <location>
        <begin position="289"/>
        <end position="304"/>
    </location>
</feature>
<dbReference type="GO" id="GO:0032021">
    <property type="term" value="C:NELF complex"/>
    <property type="evidence" value="ECO:0007669"/>
    <property type="project" value="TreeGrafter"/>
</dbReference>
<evidence type="ECO:0000313" key="3">
    <source>
        <dbReference type="EMBL" id="GAU93416.1"/>
    </source>
</evidence>
<feature type="compositionally biased region" description="Pro residues" evidence="1">
    <location>
        <begin position="352"/>
        <end position="362"/>
    </location>
</feature>
<dbReference type="STRING" id="947166.A0A1D1UUR0"/>
<dbReference type="InterPro" id="IPR056557">
    <property type="entry name" value="NELF-A_N"/>
</dbReference>
<dbReference type="PANTHER" id="PTHR13328">
    <property type="entry name" value="NEGATIVE ELONGATION FACTOR A NELF-A"/>
    <property type="match status" value="1"/>
</dbReference>
<evidence type="ECO:0000313" key="4">
    <source>
        <dbReference type="Proteomes" id="UP000186922"/>
    </source>
</evidence>
<dbReference type="PROSITE" id="PS51838">
    <property type="entry name" value="HDAG"/>
    <property type="match status" value="1"/>
</dbReference>
<dbReference type="OrthoDB" id="2135488at2759"/>
<name>A0A1D1UUR0_RAMVA</name>
<dbReference type="AlphaFoldDB" id="A0A1D1UUR0"/>
<sequence length="504" mass="55448">MSATIPDIPQWLLNKLGSSERTWVDGNIAPHLNKDVLKGIYDCFLELQPSLKIKLLLSILHIVRRNLETLRPELEDIIELGIKDTDQWVSLTAEFLKFYPLKGEFNTALLDNAEVFEGLKADLKRHLMKLGENSNGLLFVPDEAEFMTKTAFTATYGNIAPPPKHLTLKQKPKSAILRAEALTRASLPLAKSKTEVDSTLPMRYRDRFKPIDSIITPSQLSATKKNYVASTSARIKASASAASSKCGVRPGVKLIDTAETPRHLLSAEERKKRKKADAAMHVSTSGNEGRPEGNADILPEHDTDSTDEEPPETVEHRELHGQENSPEVPEPKRQHVESACSVPPVSSSGLPAPVPPRPPSPREPVSTTSEAGPSRLPIAVSAATSQPPVVLSNAIPLADFRNVKLSKEVQKAIADTFANANRVTRPEKILIINFIAGVRDNPCPHLGPVLTIRLSEHPARTTLSNGQEVDAVVEEYFHMDFNTGDWKRLRKQKPLVNAAAPPQH</sequence>
<dbReference type="Proteomes" id="UP000186922">
    <property type="component" value="Unassembled WGS sequence"/>
</dbReference>
<protein>
    <recommendedName>
        <fullName evidence="2">HDAg domain-containing protein</fullName>
    </recommendedName>
</protein>
<proteinExistence type="predicted"/>
<comment type="caution">
    <text evidence="3">The sequence shown here is derived from an EMBL/GenBank/DDBJ whole genome shotgun (WGS) entry which is preliminary data.</text>
</comment>
<accession>A0A1D1UUR0</accession>
<evidence type="ECO:0000259" key="2">
    <source>
        <dbReference type="PROSITE" id="PS51838"/>
    </source>
</evidence>
<keyword evidence="4" id="KW-1185">Reference proteome</keyword>
<feature type="domain" description="HDAg" evidence="2">
    <location>
        <begin position="88"/>
        <end position="261"/>
    </location>
</feature>
<dbReference type="InterPro" id="IPR052828">
    <property type="entry name" value="NELF-A_domain"/>
</dbReference>